<feature type="transmembrane region" description="Helical" evidence="1">
    <location>
        <begin position="41"/>
        <end position="66"/>
    </location>
</feature>
<keyword evidence="1" id="KW-1133">Transmembrane helix</keyword>
<evidence type="ECO:0000256" key="1">
    <source>
        <dbReference type="SAM" id="Phobius"/>
    </source>
</evidence>
<sequence length="74" mass="7096">MKLSPFAAQVLFLLLALVSSALVAGVAGVLSYAAGTGVAASVLYGGGAFILVMTLCVTILTALGLLGGVGSNGP</sequence>
<dbReference type="AlphaFoldDB" id="A0AAU2V590"/>
<dbReference type="EMBL" id="CP108318">
    <property type="protein sequence ID" value="WTW62532.1"/>
    <property type="molecule type" value="Genomic_DNA"/>
</dbReference>
<evidence type="ECO:0000313" key="2">
    <source>
        <dbReference type="EMBL" id="WTW62532.1"/>
    </source>
</evidence>
<proteinExistence type="predicted"/>
<name>A0AAU2V590_9ACTN</name>
<reference evidence="2" key="1">
    <citation type="submission" date="2022-10" db="EMBL/GenBank/DDBJ databases">
        <title>The complete genomes of actinobacterial strains from the NBC collection.</title>
        <authorList>
            <person name="Joergensen T.S."/>
            <person name="Alvarez Arevalo M."/>
            <person name="Sterndorff E.B."/>
            <person name="Faurdal D."/>
            <person name="Vuksanovic O."/>
            <person name="Mourched A.-S."/>
            <person name="Charusanti P."/>
            <person name="Shaw S."/>
            <person name="Blin K."/>
            <person name="Weber T."/>
        </authorList>
    </citation>
    <scope>NUCLEOTIDE SEQUENCE</scope>
    <source>
        <strain evidence="2">NBC_00003</strain>
    </source>
</reference>
<accession>A0AAU2V590</accession>
<keyword evidence="1" id="KW-0472">Membrane</keyword>
<organism evidence="2">
    <name type="scientific">Streptomyces sp. NBC_00003</name>
    <dbReference type="NCBI Taxonomy" id="2903608"/>
    <lineage>
        <taxon>Bacteria</taxon>
        <taxon>Bacillati</taxon>
        <taxon>Actinomycetota</taxon>
        <taxon>Actinomycetes</taxon>
        <taxon>Kitasatosporales</taxon>
        <taxon>Streptomycetaceae</taxon>
        <taxon>Streptomyces</taxon>
    </lineage>
</organism>
<protein>
    <submittedName>
        <fullName evidence="2">Uncharacterized protein</fullName>
    </submittedName>
</protein>
<keyword evidence="1" id="KW-0812">Transmembrane</keyword>
<gene>
    <name evidence="2" type="ORF">OG549_18780</name>
</gene>